<name>H8L138_FRAAD</name>
<accession>H8L138</accession>
<evidence type="ECO:0000313" key="2">
    <source>
        <dbReference type="EMBL" id="AFC87193.1"/>
    </source>
</evidence>
<evidence type="ECO:0000256" key="1">
    <source>
        <dbReference type="SAM" id="SignalP"/>
    </source>
</evidence>
<keyword evidence="1" id="KW-0732">Signal</keyword>
<dbReference type="OrthoDB" id="148878at2"/>
<dbReference type="HOGENOM" id="CLU_155318_1_1_6"/>
<feature type="chain" id="PRO_5003614806" evidence="1">
    <location>
        <begin position="26"/>
        <end position="83"/>
    </location>
</feature>
<dbReference type="EMBL" id="CP003350">
    <property type="protein sequence ID" value="AFC87193.1"/>
    <property type="molecule type" value="Genomic_DNA"/>
</dbReference>
<organism evidence="2 3">
    <name type="scientific">Frateuria aurantia (strain ATCC 33424 / DSM 6220 / KCTC 2777 / LMG 1558 / NBRC 3245 / NCIMB 13370)</name>
    <name type="common">Acetobacter aurantius</name>
    <dbReference type="NCBI Taxonomy" id="767434"/>
    <lineage>
        <taxon>Bacteria</taxon>
        <taxon>Pseudomonadati</taxon>
        <taxon>Pseudomonadota</taxon>
        <taxon>Gammaproteobacteria</taxon>
        <taxon>Lysobacterales</taxon>
        <taxon>Rhodanobacteraceae</taxon>
        <taxon>Frateuria</taxon>
    </lineage>
</organism>
<dbReference type="STRING" id="767434.Fraau_2859"/>
<gene>
    <name evidence="2" type="ordered locus">Fraau_2859</name>
</gene>
<dbReference type="InterPro" id="IPR005590">
    <property type="entry name" value="DUF333"/>
</dbReference>
<evidence type="ECO:0000313" key="3">
    <source>
        <dbReference type="Proteomes" id="UP000005234"/>
    </source>
</evidence>
<dbReference type="eggNOG" id="COG3042">
    <property type="taxonomic scope" value="Bacteria"/>
</dbReference>
<dbReference type="PROSITE" id="PS51257">
    <property type="entry name" value="PROKAR_LIPOPROTEIN"/>
    <property type="match status" value="1"/>
</dbReference>
<dbReference type="RefSeq" id="WP_014404196.1">
    <property type="nucleotide sequence ID" value="NC_017033.1"/>
</dbReference>
<dbReference type="KEGG" id="fau:Fraau_2859"/>
<keyword evidence="3" id="KW-1185">Reference proteome</keyword>
<protein>
    <submittedName>
        <fullName evidence="2">Putative hemolysin</fullName>
    </submittedName>
</protein>
<sequence length="83" mass="8719">MTRFIKTATVLATALAATACSTEHAASGRTVGMPNPASAYCVKLGGQLDIVKGADGEYGLCILPGGEKIEEWALFRRDHANHS</sequence>
<dbReference type="Pfam" id="PF03891">
    <property type="entry name" value="DUF333"/>
    <property type="match status" value="1"/>
</dbReference>
<reference evidence="2" key="1">
    <citation type="submission" date="2012-02" db="EMBL/GenBank/DDBJ databases">
        <title>The complete genome of Frateuria aurantia DSM 6220.</title>
        <authorList>
            <consortium name="US DOE Joint Genome Institute (JGI-PGF)"/>
            <person name="Lucas S."/>
            <person name="Copeland A."/>
            <person name="Lapidus A."/>
            <person name="Glavina del Rio T."/>
            <person name="Dalin E."/>
            <person name="Tice H."/>
            <person name="Bruce D."/>
            <person name="Goodwin L."/>
            <person name="Pitluck S."/>
            <person name="Peters L."/>
            <person name="Ovchinnikova G."/>
            <person name="Teshima H."/>
            <person name="Kyrpides N."/>
            <person name="Mavromatis K."/>
            <person name="Ivanova N."/>
            <person name="Brettin T."/>
            <person name="Detter J.C."/>
            <person name="Han C."/>
            <person name="Larimer F."/>
            <person name="Land M."/>
            <person name="Hauser L."/>
            <person name="Markowitz V."/>
            <person name="Cheng J.-F."/>
            <person name="Hugenholtz P."/>
            <person name="Woyke T."/>
            <person name="Wu D."/>
            <person name="Brambilla E."/>
            <person name="Klenk H.-P."/>
            <person name="Eisen J.A."/>
        </authorList>
    </citation>
    <scope>NUCLEOTIDE SEQUENCE</scope>
    <source>
        <strain evidence="2">DSM 6220</strain>
    </source>
</reference>
<feature type="signal peptide" evidence="1">
    <location>
        <begin position="1"/>
        <end position="25"/>
    </location>
</feature>
<dbReference type="AlphaFoldDB" id="H8L138"/>
<proteinExistence type="predicted"/>
<dbReference type="PANTHER" id="PTHR38008">
    <property type="entry name" value="HEMOLYSIN-RELATED"/>
    <property type="match status" value="1"/>
</dbReference>
<dbReference type="Proteomes" id="UP000005234">
    <property type="component" value="Chromosome"/>
</dbReference>
<dbReference type="PANTHER" id="PTHR38008:SF2">
    <property type="entry name" value="HEMOLYSIN"/>
    <property type="match status" value="1"/>
</dbReference>